<dbReference type="AlphaFoldDB" id="A0A136JJH0"/>
<dbReference type="InterPro" id="IPR006598">
    <property type="entry name" value="CAP10"/>
</dbReference>
<dbReference type="OrthoDB" id="202415at2759"/>
<evidence type="ECO:0000259" key="1">
    <source>
        <dbReference type="SMART" id="SM00672"/>
    </source>
</evidence>
<dbReference type="SMART" id="SM00672">
    <property type="entry name" value="CAP10"/>
    <property type="match status" value="1"/>
</dbReference>
<name>A0A136JJH0_9PEZI</name>
<evidence type="ECO:0000313" key="2">
    <source>
        <dbReference type="EMBL" id="KXJ97267.1"/>
    </source>
</evidence>
<keyword evidence="3" id="KW-1185">Reference proteome</keyword>
<dbReference type="PANTHER" id="PTHR12203">
    <property type="entry name" value="KDEL LYS-ASP-GLU-LEU CONTAINING - RELATED"/>
    <property type="match status" value="1"/>
</dbReference>
<sequence>MITPAWWSSRSRPRFIAASTGAIILGGFCTLLSKKQHVTWSSRPSSHLSSNYAQDPNAWLGCTSESNERFTYKTADGWTFIPERDERNLGLDQEQCKAAFPLQYYEIERARDWHAARGGIDEDQIALWRTEPDKAHGQLRLLIFDGDLYVVGEKQGVVDRTRYLDGAAMIYRAITAISDPHVLPNIEFTLDRMDHPNPQPVRPGRVAWGWTRHRSDNDTWVMPDFNGWASSSWDTVGGYRTFREKSRKFLTPFSQKTQKALWRGQINVGQKVSVVRTQLLEAAVNKTWSDVGQIRWDNGNAGVVAMEEHCSWQYLIHTEGNSWSGRLRNLANCNSAIIIHTPLEYTAHFYSVLKASGPSQNYIAAKNDWSNIDEIMNYYLRHPKEAARIGEETKRTLRDRYMTPAAEACYIRQMIHEWAKVQKYKPQLYKEKDGKQRMRGRSWDRFAFQSPPRFDIPPPPDDYFFKSDKVDFEE</sequence>
<dbReference type="InterPro" id="IPR051091">
    <property type="entry name" value="O-Glucosyltr/Glycosyltrsf_90"/>
</dbReference>
<dbReference type="PANTHER" id="PTHR12203:SF107">
    <property type="entry name" value="GLYCOSYL TRANSFERASE CAP10 DOMAIN-CONTAINING PROTEIN"/>
    <property type="match status" value="1"/>
</dbReference>
<feature type="domain" description="Glycosyl transferase CAP10" evidence="1">
    <location>
        <begin position="182"/>
        <end position="425"/>
    </location>
</feature>
<dbReference type="EMBL" id="KQ964245">
    <property type="protein sequence ID" value="KXJ97267.1"/>
    <property type="molecule type" value="Genomic_DNA"/>
</dbReference>
<keyword evidence="2" id="KW-0808">Transferase</keyword>
<gene>
    <name evidence="2" type="ORF">Micbo1qcDRAFT_191798</name>
</gene>
<accession>A0A136JJH0</accession>
<dbReference type="Pfam" id="PF05686">
    <property type="entry name" value="Glyco_transf_90"/>
    <property type="match status" value="1"/>
</dbReference>
<dbReference type="InParanoid" id="A0A136JJH0"/>
<dbReference type="Proteomes" id="UP000070501">
    <property type="component" value="Unassembled WGS sequence"/>
</dbReference>
<organism evidence="2 3">
    <name type="scientific">Microdochium bolleyi</name>
    <dbReference type="NCBI Taxonomy" id="196109"/>
    <lineage>
        <taxon>Eukaryota</taxon>
        <taxon>Fungi</taxon>
        <taxon>Dikarya</taxon>
        <taxon>Ascomycota</taxon>
        <taxon>Pezizomycotina</taxon>
        <taxon>Sordariomycetes</taxon>
        <taxon>Xylariomycetidae</taxon>
        <taxon>Xylariales</taxon>
        <taxon>Microdochiaceae</taxon>
        <taxon>Microdochium</taxon>
    </lineage>
</organism>
<dbReference type="GO" id="GO:0016740">
    <property type="term" value="F:transferase activity"/>
    <property type="evidence" value="ECO:0007669"/>
    <property type="project" value="UniProtKB-KW"/>
</dbReference>
<proteinExistence type="predicted"/>
<protein>
    <submittedName>
        <fullName evidence="2">Glycosyl transferase family 90-domain-containing protein</fullName>
    </submittedName>
</protein>
<evidence type="ECO:0000313" key="3">
    <source>
        <dbReference type="Proteomes" id="UP000070501"/>
    </source>
</evidence>
<reference evidence="3" key="1">
    <citation type="submission" date="2016-02" db="EMBL/GenBank/DDBJ databases">
        <title>Draft genome sequence of Microdochium bolleyi, a fungal endophyte of beachgrass.</title>
        <authorList>
            <consortium name="DOE Joint Genome Institute"/>
            <person name="David A.S."/>
            <person name="May G."/>
            <person name="Haridas S."/>
            <person name="Lim J."/>
            <person name="Wang M."/>
            <person name="Labutti K."/>
            <person name="Lipzen A."/>
            <person name="Barry K."/>
            <person name="Grigoriev I.V."/>
        </authorList>
    </citation>
    <scope>NUCLEOTIDE SEQUENCE [LARGE SCALE GENOMIC DNA]</scope>
    <source>
        <strain evidence="3">J235TASD1</strain>
    </source>
</reference>